<dbReference type="Proteomes" id="UP000270021">
    <property type="component" value="Chromosome"/>
</dbReference>
<dbReference type="CDD" id="cd02440">
    <property type="entry name" value="AdoMet_MTases"/>
    <property type="match status" value="1"/>
</dbReference>
<name>A0A3S8Z7X1_9ACTO</name>
<feature type="domain" description="Methyltransferase type 11" evidence="1">
    <location>
        <begin position="64"/>
        <end position="158"/>
    </location>
</feature>
<dbReference type="AlphaFoldDB" id="A0A3S8Z7X1"/>
<evidence type="ECO:0000259" key="1">
    <source>
        <dbReference type="Pfam" id="PF08241"/>
    </source>
</evidence>
<dbReference type="Gene3D" id="3.40.50.150">
    <property type="entry name" value="Vaccinia Virus protein VP39"/>
    <property type="match status" value="1"/>
</dbReference>
<dbReference type="InterPro" id="IPR029063">
    <property type="entry name" value="SAM-dependent_MTases_sf"/>
</dbReference>
<evidence type="ECO:0000313" key="2">
    <source>
        <dbReference type="EMBL" id="AZN29416.1"/>
    </source>
</evidence>
<proteinExistence type="predicted"/>
<dbReference type="Pfam" id="PF08241">
    <property type="entry name" value="Methyltransf_11"/>
    <property type="match status" value="1"/>
</dbReference>
<dbReference type="GO" id="GO:0032259">
    <property type="term" value="P:methylation"/>
    <property type="evidence" value="ECO:0007669"/>
    <property type="project" value="UniProtKB-KW"/>
</dbReference>
<sequence>MEPHVRPASAVPDPALIARSWWDRNAEEYLSEHPSLGDIRFQWGPEGWTEEELQLLPDRPGRILEIGAGAAQCSRWLAAAGHSPVASDVSSGMLKAAALLNERTGVHFPLVQADVTALPFADASFDTVFTAFGALSFLPDLSPPFAEILRVLAPGGWWIYSVTHPFSWVFPDSPHAADLTVIRPYGTGDAYVEEDRGRADYAEFPHTIADHINGLTGAGFRIESVLEPGWKAGNEETWGAWGPDRGAMLPGTLIVSAQRPAS</sequence>
<dbReference type="GO" id="GO:0008757">
    <property type="term" value="F:S-adenosylmethionine-dependent methyltransferase activity"/>
    <property type="evidence" value="ECO:0007669"/>
    <property type="project" value="InterPro"/>
</dbReference>
<dbReference type="EMBL" id="CP034438">
    <property type="protein sequence ID" value="AZN29416.1"/>
    <property type="molecule type" value="Genomic_DNA"/>
</dbReference>
<dbReference type="PANTHER" id="PTHR43591">
    <property type="entry name" value="METHYLTRANSFERASE"/>
    <property type="match status" value="1"/>
</dbReference>
<accession>A0A3S8Z7X1</accession>
<dbReference type="InterPro" id="IPR013216">
    <property type="entry name" value="Methyltransf_11"/>
</dbReference>
<dbReference type="OrthoDB" id="5566900at2"/>
<dbReference type="KEGG" id="fsl:EJO69_03155"/>
<keyword evidence="3" id="KW-1185">Reference proteome</keyword>
<keyword evidence="2" id="KW-0489">Methyltransferase</keyword>
<keyword evidence="2" id="KW-0808">Transferase</keyword>
<dbReference type="RefSeq" id="WP_126039125.1">
    <property type="nucleotide sequence ID" value="NZ_CP034438.1"/>
</dbReference>
<dbReference type="SUPFAM" id="SSF53335">
    <property type="entry name" value="S-adenosyl-L-methionine-dependent methyltransferases"/>
    <property type="match status" value="1"/>
</dbReference>
<evidence type="ECO:0000313" key="3">
    <source>
        <dbReference type="Proteomes" id="UP000270021"/>
    </source>
</evidence>
<protein>
    <submittedName>
        <fullName evidence="2">Class I SAM-dependent methyltransferase</fullName>
    </submittedName>
</protein>
<gene>
    <name evidence="2" type="ORF">EJO69_03155</name>
</gene>
<organism evidence="2 3">
    <name type="scientific">Flaviflexus salsibiostraticola</name>
    <dbReference type="NCBI Taxonomy" id="1282737"/>
    <lineage>
        <taxon>Bacteria</taxon>
        <taxon>Bacillati</taxon>
        <taxon>Actinomycetota</taxon>
        <taxon>Actinomycetes</taxon>
        <taxon>Actinomycetales</taxon>
        <taxon>Actinomycetaceae</taxon>
        <taxon>Flaviflexus</taxon>
    </lineage>
</organism>
<reference evidence="2 3" key="1">
    <citation type="submission" date="2018-12" db="EMBL/GenBank/DDBJ databases">
        <title>Complete genome sequence of Flaviflexus salsibiostraticola KCTC 33148.</title>
        <authorList>
            <person name="Bae J.-W."/>
        </authorList>
    </citation>
    <scope>NUCLEOTIDE SEQUENCE [LARGE SCALE GENOMIC DNA]</scope>
    <source>
        <strain evidence="2 3">KCTC 33148</strain>
    </source>
</reference>